<sequence length="825" mass="92340">MDRNPKKSRRRNDDPPDEGGTMTLNLNPPLTSIPTVSGDAQQFASYRDSLMGESNGDSMKGDEPFEDDDIEILEGDVVRTVVDGLISIQFSERVQSLAEMSFDRTIVLKLLGRRIGYTTLKNKVTDLWKPKAGFKLMDIENNYFLASFRSHEDYLTVLADGPWTIFGHYLTMEPWSPEFSPLQPFPRKIVAWIRLPGLPATLYKRSLIEEIGSCIGSVIHIDYQTESRCRGRFARMAVRIDLNKPLVAKLLVNGRLQVIEYESLPTVCFSCGKYGHLSNNCPTNATDPTVPVDMVPPNSAQPTESETTEFGPWMLVAKRQRRPAHMPQSSSHRHVEKQPLGSRFNPVSELREDAMGFGEDHAPRHLSVAMESAIVPQQQGRATNDARHQRAIPVRKPLTIADFSIVSRAAPKAGSSRANSGKNSSVVLEKSHHLAVVISENSNPNCPAMEVDHVAPTTSHNSLTRGKPPDSCANLPIGSSMGPLNVVHSDPVANMVPKPKQRITSLQLPNGEWCDDADSLRAVAADYFKTLFAADVRPPNRLPVHENGTWDYNALCDLFHVSVVDCIISIKCPEQCDVDDRCMWRWTTGHTFELRSACSRLVGSLWSPKQAIWPTIWRLNVPQRIRFFLWLAYKRNLLTNAERCRRHLSISATCVVCNVSDETVTHVLRDCGVTRQLWQQLLPPALAQPLFSLNLQAWLSCNLMSTFLHPHLFGEALPGLIAIMLVLGPGRNCYPVRVQRCRDSRQAVDLVNSVSADSSVLSLVRVIAHLRQKCWLTDVKWIPRDSNRLADALIKLADPSVFSLCVYSDLPPEVVSFLDMDKAWL</sequence>
<evidence type="ECO:0000259" key="3">
    <source>
        <dbReference type="PROSITE" id="PS50158"/>
    </source>
</evidence>
<keyword evidence="5" id="KW-1185">Reference proteome</keyword>
<reference evidence="4 5" key="1">
    <citation type="journal article" date="2024" name="G3 (Bethesda)">
        <title>Genome assembly of Hibiscus sabdariffa L. provides insights into metabolisms of medicinal natural products.</title>
        <authorList>
            <person name="Kim T."/>
        </authorList>
    </citation>
    <scope>NUCLEOTIDE SEQUENCE [LARGE SCALE GENOMIC DNA]</scope>
    <source>
        <strain evidence="4">TK-2024</strain>
        <tissue evidence="4">Old leaves</tissue>
    </source>
</reference>
<evidence type="ECO:0000256" key="1">
    <source>
        <dbReference type="PROSITE-ProRule" id="PRU00047"/>
    </source>
</evidence>
<keyword evidence="1" id="KW-0479">Metal-binding</keyword>
<feature type="compositionally biased region" description="Basic residues" evidence="2">
    <location>
        <begin position="1"/>
        <end position="10"/>
    </location>
</feature>
<dbReference type="SUPFAM" id="SSF57756">
    <property type="entry name" value="Retrovirus zinc finger-like domains"/>
    <property type="match status" value="1"/>
</dbReference>
<dbReference type="Proteomes" id="UP001472677">
    <property type="component" value="Unassembled WGS sequence"/>
</dbReference>
<feature type="region of interest" description="Disordered" evidence="2">
    <location>
        <begin position="1"/>
        <end position="36"/>
    </location>
</feature>
<proteinExistence type="predicted"/>
<name>A0ABR2D9N1_9ROSI</name>
<keyword evidence="1" id="KW-0863">Zinc-finger</keyword>
<feature type="compositionally biased region" description="Polar residues" evidence="2">
    <location>
        <begin position="22"/>
        <end position="36"/>
    </location>
</feature>
<dbReference type="Pfam" id="PF14111">
    <property type="entry name" value="DUF4283"/>
    <property type="match status" value="1"/>
</dbReference>
<dbReference type="InterPro" id="IPR040256">
    <property type="entry name" value="At4g02000-like"/>
</dbReference>
<organism evidence="4 5">
    <name type="scientific">Hibiscus sabdariffa</name>
    <name type="common">roselle</name>
    <dbReference type="NCBI Taxonomy" id="183260"/>
    <lineage>
        <taxon>Eukaryota</taxon>
        <taxon>Viridiplantae</taxon>
        <taxon>Streptophyta</taxon>
        <taxon>Embryophyta</taxon>
        <taxon>Tracheophyta</taxon>
        <taxon>Spermatophyta</taxon>
        <taxon>Magnoliopsida</taxon>
        <taxon>eudicotyledons</taxon>
        <taxon>Gunneridae</taxon>
        <taxon>Pentapetalae</taxon>
        <taxon>rosids</taxon>
        <taxon>malvids</taxon>
        <taxon>Malvales</taxon>
        <taxon>Malvaceae</taxon>
        <taxon>Malvoideae</taxon>
        <taxon>Hibiscus</taxon>
    </lineage>
</organism>
<evidence type="ECO:0000313" key="4">
    <source>
        <dbReference type="EMBL" id="KAK8533109.1"/>
    </source>
</evidence>
<dbReference type="Pfam" id="PF13966">
    <property type="entry name" value="zf-RVT"/>
    <property type="match status" value="1"/>
</dbReference>
<comment type="caution">
    <text evidence="4">The sequence shown here is derived from an EMBL/GenBank/DDBJ whole genome shotgun (WGS) entry which is preliminary data.</text>
</comment>
<evidence type="ECO:0000313" key="5">
    <source>
        <dbReference type="Proteomes" id="UP001472677"/>
    </source>
</evidence>
<keyword evidence="1" id="KW-0862">Zinc</keyword>
<dbReference type="Gene3D" id="4.10.60.10">
    <property type="entry name" value="Zinc finger, CCHC-type"/>
    <property type="match status" value="1"/>
</dbReference>
<dbReference type="Pfam" id="PF00098">
    <property type="entry name" value="zf-CCHC"/>
    <property type="match status" value="1"/>
</dbReference>
<accession>A0ABR2D9N1</accession>
<dbReference type="EMBL" id="JBBPBM010000033">
    <property type="protein sequence ID" value="KAK8533109.1"/>
    <property type="molecule type" value="Genomic_DNA"/>
</dbReference>
<protein>
    <recommendedName>
        <fullName evidence="3">CCHC-type domain-containing protein</fullName>
    </recommendedName>
</protein>
<dbReference type="PROSITE" id="PS50158">
    <property type="entry name" value="ZF_CCHC"/>
    <property type="match status" value="1"/>
</dbReference>
<dbReference type="InterPro" id="IPR025558">
    <property type="entry name" value="DUF4283"/>
</dbReference>
<dbReference type="SMART" id="SM00343">
    <property type="entry name" value="ZnF_C2HC"/>
    <property type="match status" value="1"/>
</dbReference>
<dbReference type="InterPro" id="IPR001878">
    <property type="entry name" value="Znf_CCHC"/>
</dbReference>
<dbReference type="PANTHER" id="PTHR31286:SF173">
    <property type="entry name" value="DUF4283 DOMAIN-CONTAINING PROTEIN"/>
    <property type="match status" value="1"/>
</dbReference>
<gene>
    <name evidence="4" type="ORF">V6N12_076390</name>
</gene>
<feature type="domain" description="CCHC-type" evidence="3">
    <location>
        <begin position="268"/>
        <end position="282"/>
    </location>
</feature>
<dbReference type="PANTHER" id="PTHR31286">
    <property type="entry name" value="GLYCINE-RICH CELL WALL STRUCTURAL PROTEIN 1.8-LIKE"/>
    <property type="match status" value="1"/>
</dbReference>
<dbReference type="InterPro" id="IPR036875">
    <property type="entry name" value="Znf_CCHC_sf"/>
</dbReference>
<evidence type="ECO:0000256" key="2">
    <source>
        <dbReference type="SAM" id="MobiDB-lite"/>
    </source>
</evidence>
<dbReference type="InterPro" id="IPR026960">
    <property type="entry name" value="RVT-Znf"/>
</dbReference>